<organism evidence="10 11">
    <name type="scientific">Coprinopsis marcescibilis</name>
    <name type="common">Agaric fungus</name>
    <name type="synonym">Psathyrella marcescibilis</name>
    <dbReference type="NCBI Taxonomy" id="230819"/>
    <lineage>
        <taxon>Eukaryota</taxon>
        <taxon>Fungi</taxon>
        <taxon>Dikarya</taxon>
        <taxon>Basidiomycota</taxon>
        <taxon>Agaricomycotina</taxon>
        <taxon>Agaricomycetes</taxon>
        <taxon>Agaricomycetidae</taxon>
        <taxon>Agaricales</taxon>
        <taxon>Agaricineae</taxon>
        <taxon>Psathyrellaceae</taxon>
        <taxon>Coprinopsis</taxon>
    </lineage>
</organism>
<protein>
    <submittedName>
        <fullName evidence="10">Cloroperoxidase</fullName>
    </submittedName>
</protein>
<comment type="cofactor">
    <cofactor evidence="1">
        <name>heme b</name>
        <dbReference type="ChEBI" id="CHEBI:60344"/>
    </cofactor>
</comment>
<reference evidence="10 11" key="1">
    <citation type="journal article" date="2019" name="Nat. Ecol. Evol.">
        <title>Megaphylogeny resolves global patterns of mushroom evolution.</title>
        <authorList>
            <person name="Varga T."/>
            <person name="Krizsan K."/>
            <person name="Foldi C."/>
            <person name="Dima B."/>
            <person name="Sanchez-Garcia M."/>
            <person name="Sanchez-Ramirez S."/>
            <person name="Szollosi G.J."/>
            <person name="Szarkandi J.G."/>
            <person name="Papp V."/>
            <person name="Albert L."/>
            <person name="Andreopoulos W."/>
            <person name="Angelini C."/>
            <person name="Antonin V."/>
            <person name="Barry K.W."/>
            <person name="Bougher N.L."/>
            <person name="Buchanan P."/>
            <person name="Buyck B."/>
            <person name="Bense V."/>
            <person name="Catcheside P."/>
            <person name="Chovatia M."/>
            <person name="Cooper J."/>
            <person name="Damon W."/>
            <person name="Desjardin D."/>
            <person name="Finy P."/>
            <person name="Geml J."/>
            <person name="Haridas S."/>
            <person name="Hughes K."/>
            <person name="Justo A."/>
            <person name="Karasinski D."/>
            <person name="Kautmanova I."/>
            <person name="Kiss B."/>
            <person name="Kocsube S."/>
            <person name="Kotiranta H."/>
            <person name="LaButti K.M."/>
            <person name="Lechner B.E."/>
            <person name="Liimatainen K."/>
            <person name="Lipzen A."/>
            <person name="Lukacs Z."/>
            <person name="Mihaltcheva S."/>
            <person name="Morgado L.N."/>
            <person name="Niskanen T."/>
            <person name="Noordeloos M.E."/>
            <person name="Ohm R.A."/>
            <person name="Ortiz-Santana B."/>
            <person name="Ovrebo C."/>
            <person name="Racz N."/>
            <person name="Riley R."/>
            <person name="Savchenko A."/>
            <person name="Shiryaev A."/>
            <person name="Soop K."/>
            <person name="Spirin V."/>
            <person name="Szebenyi C."/>
            <person name="Tomsovsky M."/>
            <person name="Tulloss R.E."/>
            <person name="Uehling J."/>
            <person name="Grigoriev I.V."/>
            <person name="Vagvolgyi C."/>
            <person name="Papp T."/>
            <person name="Martin F.M."/>
            <person name="Miettinen O."/>
            <person name="Hibbett D.S."/>
            <person name="Nagy L.G."/>
        </authorList>
    </citation>
    <scope>NUCLEOTIDE SEQUENCE [LARGE SCALE GENOMIC DNA]</scope>
    <source>
        <strain evidence="10 11">CBS 121175</strain>
    </source>
</reference>
<dbReference type="PROSITE" id="PS51405">
    <property type="entry name" value="HEME_HALOPEROXIDASE"/>
    <property type="match status" value="1"/>
</dbReference>
<dbReference type="GO" id="GO:0046872">
    <property type="term" value="F:metal ion binding"/>
    <property type="evidence" value="ECO:0007669"/>
    <property type="project" value="UniProtKB-KW"/>
</dbReference>
<evidence type="ECO:0000256" key="1">
    <source>
        <dbReference type="ARBA" id="ARBA00001970"/>
    </source>
</evidence>
<keyword evidence="11" id="KW-1185">Reference proteome</keyword>
<sequence length="134" mass="14560">MAEAISKLHPRVPSPPPHPEMYQGEKLVDDKDHPFHAPGPNDQRALCPSLNTLANHGYLPRNGVATPAHIIFASMAEFNMELQAARLAAYVAHLLDGNPVTDLLSTAGKTSKTGPDPQRSESWEPTEHLRATLA</sequence>
<proteinExistence type="inferred from homology"/>
<feature type="compositionally biased region" description="Basic and acidic residues" evidence="8">
    <location>
        <begin position="118"/>
        <end position="134"/>
    </location>
</feature>
<name>A0A5C3KLE8_COPMA</name>
<dbReference type="InterPro" id="IPR036851">
    <property type="entry name" value="Chloroperoxidase-like_sf"/>
</dbReference>
<keyword evidence="6" id="KW-0408">Iron</keyword>
<dbReference type="PANTHER" id="PTHR33577:SF16">
    <property type="entry name" value="HEME HALOPEROXIDASE FAMILY PROFILE DOMAIN-CONTAINING PROTEIN"/>
    <property type="match status" value="1"/>
</dbReference>
<evidence type="ECO:0000313" key="11">
    <source>
        <dbReference type="Proteomes" id="UP000307440"/>
    </source>
</evidence>
<dbReference type="OrthoDB" id="407298at2759"/>
<feature type="region of interest" description="Disordered" evidence="8">
    <location>
        <begin position="103"/>
        <end position="134"/>
    </location>
</feature>
<dbReference type="SUPFAM" id="SSF47571">
    <property type="entry name" value="Cloroperoxidase"/>
    <property type="match status" value="1"/>
</dbReference>
<keyword evidence="5" id="KW-0560">Oxidoreductase</keyword>
<evidence type="ECO:0000256" key="6">
    <source>
        <dbReference type="ARBA" id="ARBA00023004"/>
    </source>
</evidence>
<feature type="compositionally biased region" description="Polar residues" evidence="8">
    <location>
        <begin position="103"/>
        <end position="113"/>
    </location>
</feature>
<gene>
    <name evidence="10" type="ORF">FA15DRAFT_707542</name>
</gene>
<evidence type="ECO:0000256" key="5">
    <source>
        <dbReference type="ARBA" id="ARBA00023002"/>
    </source>
</evidence>
<keyword evidence="2 10" id="KW-0575">Peroxidase</keyword>
<evidence type="ECO:0000313" key="10">
    <source>
        <dbReference type="EMBL" id="TFK21074.1"/>
    </source>
</evidence>
<dbReference type="EMBL" id="ML210279">
    <property type="protein sequence ID" value="TFK21074.1"/>
    <property type="molecule type" value="Genomic_DNA"/>
</dbReference>
<keyword evidence="3" id="KW-0349">Heme</keyword>
<evidence type="ECO:0000256" key="7">
    <source>
        <dbReference type="ARBA" id="ARBA00025795"/>
    </source>
</evidence>
<evidence type="ECO:0000256" key="2">
    <source>
        <dbReference type="ARBA" id="ARBA00022559"/>
    </source>
</evidence>
<accession>A0A5C3KLE8</accession>
<evidence type="ECO:0000256" key="3">
    <source>
        <dbReference type="ARBA" id="ARBA00022617"/>
    </source>
</evidence>
<evidence type="ECO:0000259" key="9">
    <source>
        <dbReference type="PROSITE" id="PS51405"/>
    </source>
</evidence>
<dbReference type="InterPro" id="IPR000028">
    <property type="entry name" value="Chloroperoxidase"/>
</dbReference>
<dbReference type="AlphaFoldDB" id="A0A5C3KLE8"/>
<evidence type="ECO:0000256" key="8">
    <source>
        <dbReference type="SAM" id="MobiDB-lite"/>
    </source>
</evidence>
<dbReference type="PANTHER" id="PTHR33577">
    <property type="entry name" value="STERIGMATOCYSTIN BIOSYNTHESIS PEROXIDASE STCC-RELATED"/>
    <property type="match status" value="1"/>
</dbReference>
<keyword evidence="4" id="KW-0479">Metal-binding</keyword>
<feature type="domain" description="Heme haloperoxidase family profile" evidence="9">
    <location>
        <begin position="31"/>
        <end position="134"/>
    </location>
</feature>
<dbReference type="Gene3D" id="1.10.489.10">
    <property type="entry name" value="Chloroperoxidase-like"/>
    <property type="match status" value="1"/>
</dbReference>
<evidence type="ECO:0000256" key="4">
    <source>
        <dbReference type="ARBA" id="ARBA00022723"/>
    </source>
</evidence>
<dbReference type="GO" id="GO:0004601">
    <property type="term" value="F:peroxidase activity"/>
    <property type="evidence" value="ECO:0007669"/>
    <property type="project" value="UniProtKB-KW"/>
</dbReference>
<comment type="similarity">
    <text evidence="7">Belongs to the chloroperoxidase family.</text>
</comment>
<dbReference type="Proteomes" id="UP000307440">
    <property type="component" value="Unassembled WGS sequence"/>
</dbReference>
<dbReference type="Pfam" id="PF01328">
    <property type="entry name" value="Peroxidase_2"/>
    <property type="match status" value="1"/>
</dbReference>